<gene>
    <name evidence="2" type="ORF">LY90DRAFT_669759</name>
</gene>
<dbReference type="SMART" id="SM00368">
    <property type="entry name" value="LRR_RI"/>
    <property type="match status" value="2"/>
</dbReference>
<proteinExistence type="predicted"/>
<dbReference type="PANTHER" id="PTHR24114:SF2">
    <property type="entry name" value="F-BOX DOMAIN-CONTAINING PROTEIN-RELATED"/>
    <property type="match status" value="1"/>
</dbReference>
<feature type="compositionally biased region" description="Low complexity" evidence="1">
    <location>
        <begin position="315"/>
        <end position="341"/>
    </location>
</feature>
<dbReference type="Gene3D" id="3.80.10.10">
    <property type="entry name" value="Ribonuclease Inhibitor"/>
    <property type="match status" value="1"/>
</dbReference>
<name>A0A1Y2D737_9FUNG</name>
<feature type="region of interest" description="Disordered" evidence="1">
    <location>
        <begin position="281"/>
        <end position="393"/>
    </location>
</feature>
<evidence type="ECO:0000313" key="3">
    <source>
        <dbReference type="Proteomes" id="UP000193920"/>
    </source>
</evidence>
<evidence type="ECO:0000313" key="2">
    <source>
        <dbReference type="EMBL" id="ORY55017.1"/>
    </source>
</evidence>
<evidence type="ECO:0000256" key="1">
    <source>
        <dbReference type="SAM" id="MobiDB-lite"/>
    </source>
</evidence>
<organism evidence="2 3">
    <name type="scientific">Neocallimastix californiae</name>
    <dbReference type="NCBI Taxonomy" id="1754190"/>
    <lineage>
        <taxon>Eukaryota</taxon>
        <taxon>Fungi</taxon>
        <taxon>Fungi incertae sedis</taxon>
        <taxon>Chytridiomycota</taxon>
        <taxon>Chytridiomycota incertae sedis</taxon>
        <taxon>Neocallimastigomycetes</taxon>
        <taxon>Neocallimastigales</taxon>
        <taxon>Neocallimastigaceae</taxon>
        <taxon>Neocallimastix</taxon>
    </lineage>
</organism>
<accession>A0A1Y2D737</accession>
<dbReference type="Pfam" id="PF13516">
    <property type="entry name" value="LRR_6"/>
    <property type="match status" value="2"/>
</dbReference>
<keyword evidence="3" id="KW-1185">Reference proteome</keyword>
<dbReference type="SUPFAM" id="SSF52047">
    <property type="entry name" value="RNI-like"/>
    <property type="match status" value="1"/>
</dbReference>
<dbReference type="OrthoDB" id="120976at2759"/>
<dbReference type="Proteomes" id="UP000193920">
    <property type="component" value="Unassembled WGS sequence"/>
</dbReference>
<dbReference type="AlphaFoldDB" id="A0A1Y2D737"/>
<protein>
    <submittedName>
        <fullName evidence="2">RNI-like protein</fullName>
    </submittedName>
</protein>
<dbReference type="STRING" id="1754190.A0A1Y2D737"/>
<dbReference type="EMBL" id="MCOG01000080">
    <property type="protein sequence ID" value="ORY55017.1"/>
    <property type="molecule type" value="Genomic_DNA"/>
</dbReference>
<dbReference type="InterPro" id="IPR032675">
    <property type="entry name" value="LRR_dom_sf"/>
</dbReference>
<comment type="caution">
    <text evidence="2">The sequence shown here is derived from an EMBL/GenBank/DDBJ whole genome shotgun (WGS) entry which is preliminary data.</text>
</comment>
<reference evidence="2 3" key="1">
    <citation type="submission" date="2016-08" db="EMBL/GenBank/DDBJ databases">
        <title>A Parts List for Fungal Cellulosomes Revealed by Comparative Genomics.</title>
        <authorList>
            <consortium name="DOE Joint Genome Institute"/>
            <person name="Haitjema C.H."/>
            <person name="Gilmore S.P."/>
            <person name="Henske J.K."/>
            <person name="Solomon K.V."/>
            <person name="De Groot R."/>
            <person name="Kuo A."/>
            <person name="Mondo S.J."/>
            <person name="Salamov A.A."/>
            <person name="Labutti K."/>
            <person name="Zhao Z."/>
            <person name="Chiniquy J."/>
            <person name="Barry K."/>
            <person name="Brewer H.M."/>
            <person name="Purvine S.O."/>
            <person name="Wright A.T."/>
            <person name="Boxma B."/>
            <person name="Van Alen T."/>
            <person name="Hackstein J.H."/>
            <person name="Baker S.E."/>
            <person name="Grigoriev I.V."/>
            <person name="O'Malley M.A."/>
        </authorList>
    </citation>
    <scope>NUCLEOTIDE SEQUENCE [LARGE SCALE GENOMIC DNA]</scope>
    <source>
        <strain evidence="2 3">G1</strain>
    </source>
</reference>
<sequence>MAPAKSKKKKGKGKSKGKKDEEEEEVLLIKFFEIKKLRTAYLRQCKHFITLPNEQVLKKIERYHNLEFLSSNDEYLDKLIIDSCQMNCNDMYALSTSFQNFRYLKTLCLWNIQMDKGAFIAIDKFLSRHKFLEVFQFLYCNANVENSVYLASILRNTESLMDVTFDHNPLKGDGIVNLFLGMKENPNSKVKRLSLRYCEAYGDFCETLVPLLGENKTLTELDLCGNYIGQDGVMFIATALMNNNILEVLNLASNNIIDEQELYGRTLIGSLSSKNNLTTTGTGGLVSSNTNSNTNTNINNNSGNNDSSGDGGDSGDLTSSPSAATNSNTNNASVENNSNVSGDKGTDLDGSQQTSMDNNSKSKIGGSHNEIVITGVGGGGGGEDEEDNDTGPVTTSSLTYLADAISREESAMTYLDLRGNNIGNNGGEIMLQALRTRKAQLTAKKNALPVLICQVTERMSYDIFSKIFEINKFMIDQEKKKNGKKKKGKKEKK</sequence>
<dbReference type="InterPro" id="IPR001611">
    <property type="entry name" value="Leu-rich_rpt"/>
</dbReference>
<feature type="compositionally biased region" description="Low complexity" evidence="1">
    <location>
        <begin position="281"/>
        <end position="308"/>
    </location>
</feature>
<dbReference type="InterPro" id="IPR052394">
    <property type="entry name" value="LRR-containing"/>
</dbReference>
<dbReference type="PANTHER" id="PTHR24114">
    <property type="entry name" value="LEUCINE RICH REPEAT FAMILY PROTEIN"/>
    <property type="match status" value="1"/>
</dbReference>
<feature type="compositionally biased region" description="Polar residues" evidence="1">
    <location>
        <begin position="349"/>
        <end position="362"/>
    </location>
</feature>